<evidence type="ECO:0000313" key="5">
    <source>
        <dbReference type="Proteomes" id="UP000260828"/>
    </source>
</evidence>
<protein>
    <submittedName>
        <fullName evidence="2">Uncharacterized protein</fullName>
    </submittedName>
</protein>
<feature type="transmembrane region" description="Helical" evidence="1">
    <location>
        <begin position="34"/>
        <end position="53"/>
    </location>
</feature>
<evidence type="ECO:0000256" key="1">
    <source>
        <dbReference type="SAM" id="Phobius"/>
    </source>
</evidence>
<keyword evidence="1" id="KW-1133">Transmembrane helix</keyword>
<dbReference type="EMBL" id="CZBE01000017">
    <property type="protein sequence ID" value="CUP93218.1"/>
    <property type="molecule type" value="Genomic_DNA"/>
</dbReference>
<dbReference type="Proteomes" id="UP000260828">
    <property type="component" value="Unassembled WGS sequence"/>
</dbReference>
<evidence type="ECO:0000313" key="4">
    <source>
        <dbReference type="Proteomes" id="UP000095765"/>
    </source>
</evidence>
<dbReference type="AlphaFoldDB" id="A0A174SBZ1"/>
<proteinExistence type="predicted"/>
<evidence type="ECO:0000313" key="3">
    <source>
        <dbReference type="EMBL" id="RGE65740.1"/>
    </source>
</evidence>
<organism evidence="2 4">
    <name type="scientific">Anaerotruncus colihominis</name>
    <dbReference type="NCBI Taxonomy" id="169435"/>
    <lineage>
        <taxon>Bacteria</taxon>
        <taxon>Bacillati</taxon>
        <taxon>Bacillota</taxon>
        <taxon>Clostridia</taxon>
        <taxon>Eubacteriales</taxon>
        <taxon>Oscillospiraceae</taxon>
        <taxon>Anaerotruncus</taxon>
    </lineage>
</organism>
<reference evidence="2 4" key="1">
    <citation type="submission" date="2015-09" db="EMBL/GenBank/DDBJ databases">
        <authorList>
            <consortium name="Pathogen Informatics"/>
        </authorList>
    </citation>
    <scope>NUCLEOTIDE SEQUENCE [LARGE SCALE GENOMIC DNA]</scope>
    <source>
        <strain evidence="2 4">2789STDY5834939</strain>
    </source>
</reference>
<gene>
    <name evidence="3" type="ORF">DXC40_15935</name>
    <name evidence="2" type="ORF">ERS852551_02443</name>
</gene>
<keyword evidence="1" id="KW-0812">Transmembrane</keyword>
<keyword evidence="1" id="KW-0472">Membrane</keyword>
<dbReference type="EMBL" id="QVME01000011">
    <property type="protein sequence ID" value="RGE65740.1"/>
    <property type="molecule type" value="Genomic_DNA"/>
</dbReference>
<evidence type="ECO:0000313" key="2">
    <source>
        <dbReference type="EMBL" id="CUP93218.1"/>
    </source>
</evidence>
<accession>A0A174SBZ1</accession>
<reference evidence="3 5" key="2">
    <citation type="submission" date="2018-08" db="EMBL/GenBank/DDBJ databases">
        <title>A genome reference for cultivated species of the human gut microbiota.</title>
        <authorList>
            <person name="Zou Y."/>
            <person name="Xue W."/>
            <person name="Luo G."/>
        </authorList>
    </citation>
    <scope>NUCLEOTIDE SEQUENCE [LARGE SCALE GENOMIC DNA]</scope>
    <source>
        <strain evidence="3 5">TF05-12AC</strain>
    </source>
</reference>
<dbReference type="Proteomes" id="UP000095765">
    <property type="component" value="Unassembled WGS sequence"/>
</dbReference>
<name>A0A174SBZ1_9FIRM</name>
<sequence>MHDHDPEKRVVDFDKLRQMRREQGRARKRTIRRVIAGAAAALLLIGTFLFFQLREAFSGSGFWQNFSASAPAAHTEGSERSA</sequence>